<proteinExistence type="predicted"/>
<dbReference type="GO" id="GO:0042262">
    <property type="term" value="P:DNA protection"/>
    <property type="evidence" value="ECO:0007669"/>
    <property type="project" value="InterPro"/>
</dbReference>
<accession>A0A1V9EI33</accession>
<dbReference type="InterPro" id="IPR009951">
    <property type="entry name" value="Host-nuc_inhib_Gam"/>
</dbReference>
<dbReference type="SUPFAM" id="SSF161266">
    <property type="entry name" value="Gam-like"/>
    <property type="match status" value="1"/>
</dbReference>
<protein>
    <recommendedName>
        <fullName evidence="3">Mu Gam family protein</fullName>
    </recommendedName>
</protein>
<dbReference type="Proteomes" id="UP000192276">
    <property type="component" value="Unassembled WGS sequence"/>
</dbReference>
<dbReference type="GO" id="GO:0003690">
    <property type="term" value="F:double-stranded DNA binding"/>
    <property type="evidence" value="ECO:0007669"/>
    <property type="project" value="InterPro"/>
</dbReference>
<evidence type="ECO:0000313" key="2">
    <source>
        <dbReference type="Proteomes" id="UP000192276"/>
    </source>
</evidence>
<dbReference type="OrthoDB" id="1068010at2"/>
<keyword evidence="2" id="KW-1185">Reference proteome</keyword>
<sequence>MFREKKRVINNVDYDQAQEASSRYAEVSARLGFIEAQINERINSIKDEFADEIIHLTREKEKQFEVLEVYAKEQKDNWGRRKSYDLLHSVIGFRTGTPRVTKDKMFTWDNIVDMVKERFPSLIRVKCELDKEAIIAMRDEKEFLELQKQCYIDVEQGESFFVETKMLELQRQRA</sequence>
<name>A0A1V9EI33_9BACT</name>
<evidence type="ECO:0008006" key="3">
    <source>
        <dbReference type="Google" id="ProtNLM"/>
    </source>
</evidence>
<organism evidence="1 2">
    <name type="scientific">Niastella populi</name>
    <dbReference type="NCBI Taxonomy" id="550983"/>
    <lineage>
        <taxon>Bacteria</taxon>
        <taxon>Pseudomonadati</taxon>
        <taxon>Bacteroidota</taxon>
        <taxon>Chitinophagia</taxon>
        <taxon>Chitinophagales</taxon>
        <taxon>Chitinophagaceae</taxon>
        <taxon>Niastella</taxon>
    </lineage>
</organism>
<dbReference type="RefSeq" id="WP_081171435.1">
    <property type="nucleotide sequence ID" value="NZ_LWBP01000254.1"/>
</dbReference>
<dbReference type="EMBL" id="LWBP01000254">
    <property type="protein sequence ID" value="OQP45721.1"/>
    <property type="molecule type" value="Genomic_DNA"/>
</dbReference>
<dbReference type="Pfam" id="PF07352">
    <property type="entry name" value="Phage_Mu_Gam"/>
    <property type="match status" value="1"/>
</dbReference>
<dbReference type="Gene3D" id="1.20.5.170">
    <property type="match status" value="1"/>
</dbReference>
<dbReference type="AlphaFoldDB" id="A0A1V9EI33"/>
<comment type="caution">
    <text evidence="1">The sequence shown here is derived from an EMBL/GenBank/DDBJ whole genome shotgun (WGS) entry which is preliminary data.</text>
</comment>
<evidence type="ECO:0000313" key="1">
    <source>
        <dbReference type="EMBL" id="OQP45721.1"/>
    </source>
</evidence>
<dbReference type="STRING" id="550983.A4R26_09505"/>
<gene>
    <name evidence="1" type="ORF">A4R26_09505</name>
</gene>
<reference evidence="2" key="1">
    <citation type="submission" date="2016-04" db="EMBL/GenBank/DDBJ databases">
        <authorList>
            <person name="Chen L."/>
            <person name="Zhuang W."/>
            <person name="Wang G."/>
        </authorList>
    </citation>
    <scope>NUCLEOTIDE SEQUENCE [LARGE SCALE GENOMIC DNA]</scope>
    <source>
        <strain evidence="2">208</strain>
    </source>
</reference>